<proteinExistence type="predicted"/>
<evidence type="ECO:0000313" key="6">
    <source>
        <dbReference type="Proteomes" id="UP000321224"/>
    </source>
</evidence>
<keyword evidence="5" id="KW-1185">Reference proteome</keyword>
<keyword evidence="2" id="KW-0472">Membrane</keyword>
<feature type="compositionally biased region" description="Basic and acidic residues" evidence="1">
    <location>
        <begin position="31"/>
        <end position="55"/>
    </location>
</feature>
<dbReference type="Proteomes" id="UP000321224">
    <property type="component" value="Unassembled WGS sequence"/>
</dbReference>
<evidence type="ECO:0008006" key="7">
    <source>
        <dbReference type="Google" id="ProtNLM"/>
    </source>
</evidence>
<reference evidence="3 6" key="2">
    <citation type="submission" date="2019-07" db="EMBL/GenBank/DDBJ databases">
        <title>Whole genome shotgun sequence of Myxococcus virescens NBRC 100334.</title>
        <authorList>
            <person name="Hosoyama A."/>
            <person name="Uohara A."/>
            <person name="Ohji S."/>
            <person name="Ichikawa N."/>
        </authorList>
    </citation>
    <scope>NUCLEOTIDE SEQUENCE [LARGE SCALE GENOMIC DNA]</scope>
    <source>
        <strain evidence="3 6">NBRC 100334</strain>
    </source>
</reference>
<keyword evidence="2" id="KW-1133">Transmembrane helix</keyword>
<evidence type="ECO:0000313" key="4">
    <source>
        <dbReference type="EMBL" id="SDE85542.1"/>
    </source>
</evidence>
<evidence type="ECO:0000256" key="1">
    <source>
        <dbReference type="SAM" id="MobiDB-lite"/>
    </source>
</evidence>
<gene>
    <name evidence="3" type="ORF">MVI01_56940</name>
    <name evidence="4" type="ORF">SAMN04488504_113107</name>
</gene>
<accession>A0A511HK12</accession>
<name>A0A511HK12_9BACT</name>
<feature type="region of interest" description="Disordered" evidence="1">
    <location>
        <begin position="137"/>
        <end position="163"/>
    </location>
</feature>
<dbReference type="EMBL" id="BJVY01000040">
    <property type="protein sequence ID" value="GEL73910.1"/>
    <property type="molecule type" value="Genomic_DNA"/>
</dbReference>
<evidence type="ECO:0000313" key="3">
    <source>
        <dbReference type="EMBL" id="GEL73910.1"/>
    </source>
</evidence>
<dbReference type="AlphaFoldDB" id="A0A511HK12"/>
<protein>
    <recommendedName>
        <fullName evidence="7">DUF3618 domain-containing protein</fullName>
    </recommendedName>
</protein>
<comment type="caution">
    <text evidence="3">The sequence shown here is derived from an EMBL/GenBank/DDBJ whole genome shotgun (WGS) entry which is preliminary data.</text>
</comment>
<dbReference type="Proteomes" id="UP000198717">
    <property type="component" value="Unassembled WGS sequence"/>
</dbReference>
<evidence type="ECO:0000256" key="2">
    <source>
        <dbReference type="SAM" id="Phobius"/>
    </source>
</evidence>
<reference evidence="4 5" key="1">
    <citation type="submission" date="2016-10" db="EMBL/GenBank/DDBJ databases">
        <authorList>
            <person name="Varghese N."/>
            <person name="Submissions S."/>
        </authorList>
    </citation>
    <scope>NUCLEOTIDE SEQUENCE [LARGE SCALE GENOMIC DNA]</scope>
    <source>
        <strain evidence="4 5">DSM 2260</strain>
    </source>
</reference>
<keyword evidence="2" id="KW-0812">Transmembrane</keyword>
<feature type="transmembrane region" description="Helical" evidence="2">
    <location>
        <begin position="73"/>
        <end position="92"/>
    </location>
</feature>
<feature type="region of interest" description="Disordered" evidence="1">
    <location>
        <begin position="1"/>
        <end position="55"/>
    </location>
</feature>
<evidence type="ECO:0000313" key="5">
    <source>
        <dbReference type="Proteomes" id="UP000198717"/>
    </source>
</evidence>
<organism evidence="3 6">
    <name type="scientific">Myxococcus virescens</name>
    <dbReference type="NCBI Taxonomy" id="83456"/>
    <lineage>
        <taxon>Bacteria</taxon>
        <taxon>Pseudomonadati</taxon>
        <taxon>Myxococcota</taxon>
        <taxon>Myxococcia</taxon>
        <taxon>Myxococcales</taxon>
        <taxon>Cystobacterineae</taxon>
        <taxon>Myxococcaceae</taxon>
        <taxon>Myxococcus</taxon>
    </lineage>
</organism>
<dbReference type="EMBL" id="FNAJ01000013">
    <property type="protein sequence ID" value="SDE85542.1"/>
    <property type="molecule type" value="Genomic_DNA"/>
</dbReference>
<feature type="compositionally biased region" description="Basic and acidic residues" evidence="1">
    <location>
        <begin position="144"/>
        <end position="163"/>
    </location>
</feature>
<sequence length="163" mass="17355">MRRSADKTTAREGRNGGAPGQTQGGLAPLRTVRDKGRAVAGSLREKFPSRDDARSRAVGAQTWTAQTMRQHPVGAGLGVLALGFLSASLLPASALERRAYTRAAGKARDLADRLDASGRFEDVLATVRHMAADAAADQLASLRPEPEEGSPRRKLERVDRKGG</sequence>
<feature type="compositionally biased region" description="Basic and acidic residues" evidence="1">
    <location>
        <begin position="1"/>
        <end position="14"/>
    </location>
</feature>